<reference evidence="2 3" key="1">
    <citation type="submission" date="2015-01" db="EMBL/GenBank/DDBJ databases">
        <title>Evolution of Trichinella species and genotypes.</title>
        <authorList>
            <person name="Korhonen P.K."/>
            <person name="Edoardo P."/>
            <person name="Giuseppe L.R."/>
            <person name="Gasser R.B."/>
        </authorList>
    </citation>
    <scope>NUCLEOTIDE SEQUENCE [LARGE SCALE GENOMIC DNA]</scope>
    <source>
        <strain evidence="2">ISS417</strain>
    </source>
</reference>
<evidence type="ECO:0000313" key="3">
    <source>
        <dbReference type="Proteomes" id="UP000055048"/>
    </source>
</evidence>
<keyword evidence="3" id="KW-1185">Reference proteome</keyword>
<feature type="region of interest" description="Disordered" evidence="1">
    <location>
        <begin position="26"/>
        <end position="60"/>
    </location>
</feature>
<protein>
    <submittedName>
        <fullName evidence="2">Uncharacterized protein</fullName>
    </submittedName>
</protein>
<dbReference type="Proteomes" id="UP000055048">
    <property type="component" value="Unassembled WGS sequence"/>
</dbReference>
<gene>
    <name evidence="2" type="ORF">T05_1244</name>
</gene>
<accession>A0A0V0TFX7</accession>
<dbReference type="EMBL" id="JYDJ01000291">
    <property type="protein sequence ID" value="KRX37857.1"/>
    <property type="molecule type" value="Genomic_DNA"/>
</dbReference>
<sequence>MHNGIIFFQAACRDCMTLTSCTEVEATEEHRETKTHKWEESQFHQLTNSAATLPRDRPVS</sequence>
<proteinExistence type="predicted"/>
<comment type="caution">
    <text evidence="2">The sequence shown here is derived from an EMBL/GenBank/DDBJ whole genome shotgun (WGS) entry which is preliminary data.</text>
</comment>
<dbReference type="AlphaFoldDB" id="A0A0V0TFX7"/>
<organism evidence="2 3">
    <name type="scientific">Trichinella murrelli</name>
    <dbReference type="NCBI Taxonomy" id="144512"/>
    <lineage>
        <taxon>Eukaryota</taxon>
        <taxon>Metazoa</taxon>
        <taxon>Ecdysozoa</taxon>
        <taxon>Nematoda</taxon>
        <taxon>Enoplea</taxon>
        <taxon>Dorylaimia</taxon>
        <taxon>Trichinellida</taxon>
        <taxon>Trichinellidae</taxon>
        <taxon>Trichinella</taxon>
    </lineage>
</organism>
<name>A0A0V0TFX7_9BILA</name>
<evidence type="ECO:0000256" key="1">
    <source>
        <dbReference type="SAM" id="MobiDB-lite"/>
    </source>
</evidence>
<evidence type="ECO:0000313" key="2">
    <source>
        <dbReference type="EMBL" id="KRX37857.1"/>
    </source>
</evidence>
<feature type="compositionally biased region" description="Basic and acidic residues" evidence="1">
    <location>
        <begin position="27"/>
        <end position="42"/>
    </location>
</feature>